<dbReference type="RefSeq" id="WP_104519328.1">
    <property type="nucleotide sequence ID" value="NZ_NHRY01000136.1"/>
</dbReference>
<dbReference type="GO" id="GO:0015558">
    <property type="term" value="F:secondary active p-aminobenzoyl-glutamate transmembrane transporter activity"/>
    <property type="evidence" value="ECO:0007669"/>
    <property type="project" value="InterPro"/>
</dbReference>
<keyword evidence="1" id="KW-1133">Transmembrane helix</keyword>
<keyword evidence="3" id="KW-1185">Reference proteome</keyword>
<feature type="transmembrane region" description="Helical" evidence="1">
    <location>
        <begin position="172"/>
        <end position="195"/>
    </location>
</feature>
<feature type="transmembrane region" description="Helical" evidence="1">
    <location>
        <begin position="310"/>
        <end position="329"/>
    </location>
</feature>
<comment type="caution">
    <text evidence="2">The sequence shown here is derived from an EMBL/GenBank/DDBJ whole genome shotgun (WGS) entry which is preliminary data.</text>
</comment>
<organism evidence="2 3">
    <name type="scientific">Rhodopila globiformis</name>
    <name type="common">Rhodopseudomonas globiformis</name>
    <dbReference type="NCBI Taxonomy" id="1071"/>
    <lineage>
        <taxon>Bacteria</taxon>
        <taxon>Pseudomonadati</taxon>
        <taxon>Pseudomonadota</taxon>
        <taxon>Alphaproteobacteria</taxon>
        <taxon>Acetobacterales</taxon>
        <taxon>Acetobacteraceae</taxon>
        <taxon>Rhodopila</taxon>
    </lineage>
</organism>
<evidence type="ECO:0000256" key="1">
    <source>
        <dbReference type="SAM" id="Phobius"/>
    </source>
</evidence>
<dbReference type="OrthoDB" id="3314392at2"/>
<feature type="transmembrane region" description="Helical" evidence="1">
    <location>
        <begin position="215"/>
        <end position="239"/>
    </location>
</feature>
<feature type="transmembrane region" description="Helical" evidence="1">
    <location>
        <begin position="273"/>
        <end position="290"/>
    </location>
</feature>
<feature type="transmembrane region" description="Helical" evidence="1">
    <location>
        <begin position="132"/>
        <end position="165"/>
    </location>
</feature>
<dbReference type="PANTHER" id="PTHR30282">
    <property type="entry name" value="P-AMINOBENZOYL GLUTAMATE TRANSPORTER"/>
    <property type="match status" value="1"/>
</dbReference>
<sequence length="511" mass="53911">MSATVASRKTFLQKLLDGVEVVGNKVPHPAIIFLLMSAIVIVLSQLFHMLGTSVTYQVVDPVTHKVLEATATVNSLLTAEGLRFIIISVVRNFLGFGPVGVILVAMVGVGLAEEAGLIGALIRKIVAVAPRRLITFIIVAMGVLSSVASDAGYLVLIPLGAAAFLSLGRHPIAGLAAAFSGVAAVFNVNLIITPIDGVLTEITNDAIHLLNPHYSLYLTANIWFSIVSSILLCVVCTIVTERVVEPRLGPYHGDATVESATTDPVREALGLRYALYALIGSLVVIALLALPPGAPLRNPETGALIGDSPLMNSLIVLIAAVFFATGYAYGRGAGTIGTLTQAISAITKTFSGLGGLLFLFLVISQFLAHFNYSNLATIAAVNLSDLIERANMGALPLLIVFVIVTAVVNLIIPAAIAKWAILAPIFVPLFMKLSTSPALVLAAYRVGDSPGNVITPLMAYFGIIVIFAQKYQKDAGVGTVVAMMLPYTAVLYAVWTVLLVVWYFLDIPLGI</sequence>
<feature type="transmembrane region" description="Helical" evidence="1">
    <location>
        <begin position="392"/>
        <end position="412"/>
    </location>
</feature>
<evidence type="ECO:0000313" key="2">
    <source>
        <dbReference type="EMBL" id="PPQ33910.1"/>
    </source>
</evidence>
<feature type="transmembrane region" description="Helical" evidence="1">
    <location>
        <begin position="30"/>
        <end position="47"/>
    </location>
</feature>
<protein>
    <submittedName>
        <fullName evidence="2">p-aminobenzoyl-glutamate transporter</fullName>
    </submittedName>
</protein>
<dbReference type="Proteomes" id="UP000239724">
    <property type="component" value="Unassembled WGS sequence"/>
</dbReference>
<reference evidence="2 3" key="1">
    <citation type="journal article" date="2018" name="Arch. Microbiol.">
        <title>New insights into the metabolic potential of the phototrophic purple bacterium Rhodopila globiformis DSM 161(T) from its draft genome sequence and evidence for a vanadium-dependent nitrogenase.</title>
        <authorList>
            <person name="Imhoff J.F."/>
            <person name="Rahn T."/>
            <person name="Kunzel S."/>
            <person name="Neulinger S.C."/>
        </authorList>
    </citation>
    <scope>NUCLEOTIDE SEQUENCE [LARGE SCALE GENOMIC DNA]</scope>
    <source>
        <strain evidence="2 3">DSM 161</strain>
    </source>
</reference>
<accession>A0A2S6NH30</accession>
<name>A0A2S6NH30_RHOGL</name>
<feature type="transmembrane region" description="Helical" evidence="1">
    <location>
        <begin position="419"/>
        <end position="444"/>
    </location>
</feature>
<feature type="transmembrane region" description="Helical" evidence="1">
    <location>
        <begin position="350"/>
        <end position="372"/>
    </location>
</feature>
<dbReference type="GO" id="GO:1902604">
    <property type="term" value="P:p-aminobenzoyl-glutamate transmembrane transport"/>
    <property type="evidence" value="ECO:0007669"/>
    <property type="project" value="InterPro"/>
</dbReference>
<gene>
    <name evidence="2" type="ORF">CCS01_13275</name>
</gene>
<dbReference type="AlphaFoldDB" id="A0A2S6NH30"/>
<dbReference type="InterPro" id="IPR004697">
    <property type="entry name" value="AbgT"/>
</dbReference>
<keyword evidence="1" id="KW-0472">Membrane</keyword>
<feature type="transmembrane region" description="Helical" evidence="1">
    <location>
        <begin position="480"/>
        <end position="505"/>
    </location>
</feature>
<dbReference type="Pfam" id="PF03806">
    <property type="entry name" value="ABG_transport"/>
    <property type="match status" value="1"/>
</dbReference>
<feature type="transmembrane region" description="Helical" evidence="1">
    <location>
        <begin position="93"/>
        <end position="112"/>
    </location>
</feature>
<feature type="transmembrane region" description="Helical" evidence="1">
    <location>
        <begin position="450"/>
        <end position="468"/>
    </location>
</feature>
<dbReference type="PANTHER" id="PTHR30282:SF0">
    <property type="entry name" value="P-AMINOBENZOYL-GLUTAMATE TRANSPORT PROTEIN"/>
    <property type="match status" value="1"/>
</dbReference>
<dbReference type="EMBL" id="NHRY01000136">
    <property type="protein sequence ID" value="PPQ33910.1"/>
    <property type="molecule type" value="Genomic_DNA"/>
</dbReference>
<keyword evidence="1" id="KW-0812">Transmembrane</keyword>
<evidence type="ECO:0000313" key="3">
    <source>
        <dbReference type="Proteomes" id="UP000239724"/>
    </source>
</evidence>
<proteinExistence type="predicted"/>